<comment type="caution">
    <text evidence="2">The sequence shown here is derived from an EMBL/GenBank/DDBJ whole genome shotgun (WGS) entry which is preliminary data.</text>
</comment>
<reference evidence="2 3" key="1">
    <citation type="submission" date="2017-08" db="EMBL/GenBank/DDBJ databases">
        <title>Draft genome sequences of 64 type strains of genus Staph aureus.</title>
        <authorList>
            <person name="Cole K."/>
            <person name="Golubchik T."/>
            <person name="Russell J."/>
            <person name="Foster D."/>
            <person name="Llewelyn M."/>
            <person name="Wilson D."/>
            <person name="Crook D."/>
            <person name="Paul J."/>
        </authorList>
    </citation>
    <scope>NUCLEOTIDE SEQUENCE [LARGE SCALE GENOMIC DNA]</scope>
    <source>
        <strain evidence="2 3">DSM 21968</strain>
    </source>
</reference>
<dbReference type="OrthoDB" id="9796381at2"/>
<protein>
    <submittedName>
        <fullName evidence="2">GNAT family N-acetyltransferase</fullName>
    </submittedName>
</protein>
<dbReference type="GO" id="GO:0016747">
    <property type="term" value="F:acyltransferase activity, transferring groups other than amino-acyl groups"/>
    <property type="evidence" value="ECO:0007669"/>
    <property type="project" value="InterPro"/>
</dbReference>
<evidence type="ECO:0000313" key="2">
    <source>
        <dbReference type="EMBL" id="PNZ27888.1"/>
    </source>
</evidence>
<dbReference type="Pfam" id="PF00583">
    <property type="entry name" value="Acetyltransf_1"/>
    <property type="match status" value="1"/>
</dbReference>
<keyword evidence="3" id="KW-1185">Reference proteome</keyword>
<feature type="domain" description="N-acetyltransferase" evidence="1">
    <location>
        <begin position="1"/>
        <end position="167"/>
    </location>
</feature>
<dbReference type="PROSITE" id="PS51186">
    <property type="entry name" value="GNAT"/>
    <property type="match status" value="1"/>
</dbReference>
<dbReference type="InterPro" id="IPR016181">
    <property type="entry name" value="Acyl_CoA_acyltransferase"/>
</dbReference>
<keyword evidence="2" id="KW-0808">Transferase</keyword>
<dbReference type="Proteomes" id="UP000242752">
    <property type="component" value="Unassembled WGS sequence"/>
</dbReference>
<evidence type="ECO:0000259" key="1">
    <source>
        <dbReference type="PROSITE" id="PS51186"/>
    </source>
</evidence>
<organism evidence="2 3">
    <name type="scientific">Staphylococcus rostri</name>
    <dbReference type="NCBI Taxonomy" id="522262"/>
    <lineage>
        <taxon>Bacteria</taxon>
        <taxon>Bacillati</taxon>
        <taxon>Bacillota</taxon>
        <taxon>Bacilli</taxon>
        <taxon>Bacillales</taxon>
        <taxon>Staphylococcaceae</taxon>
        <taxon>Staphylococcus</taxon>
    </lineage>
</organism>
<dbReference type="RefSeq" id="WP_103357979.1">
    <property type="nucleotide sequence ID" value="NZ_CP113107.1"/>
</dbReference>
<dbReference type="AlphaFoldDB" id="A0A2K3YRN5"/>
<proteinExistence type="predicted"/>
<dbReference type="Gene3D" id="3.40.630.30">
    <property type="match status" value="1"/>
</dbReference>
<dbReference type="EMBL" id="PPRF01000032">
    <property type="protein sequence ID" value="PNZ27888.1"/>
    <property type="molecule type" value="Genomic_DNA"/>
</dbReference>
<dbReference type="InterPro" id="IPR000182">
    <property type="entry name" value="GNAT_dom"/>
</dbReference>
<accession>A0A2K3YRN5</accession>
<sequence>MRLATMSDLSQIFALVEEAKGLMQRDNNPQWDAHYPVLQDFKNDIAQQTLYVLDEDDVIKGFIVINHEAPDWYDQLEWPIRRDNVLVIHRLVASFQYPGTAQKLMQFAETHAVQQQCTTLLTDTFSENQRAQNLFNKHNFIKTGEMISNTFPFDKGKPFYAYYKKIN</sequence>
<evidence type="ECO:0000313" key="3">
    <source>
        <dbReference type="Proteomes" id="UP000242752"/>
    </source>
</evidence>
<dbReference type="SUPFAM" id="SSF55729">
    <property type="entry name" value="Acyl-CoA N-acyltransferases (Nat)"/>
    <property type="match status" value="1"/>
</dbReference>
<name>A0A2K3YRN5_9STAP</name>
<gene>
    <name evidence="2" type="ORF">CD122_05410</name>
</gene>